<reference evidence="1 2" key="1">
    <citation type="submission" date="2018-08" db="EMBL/GenBank/DDBJ databases">
        <authorList>
            <person name="Laetsch R D."/>
            <person name="Stevens L."/>
            <person name="Kumar S."/>
            <person name="Blaxter L. M."/>
        </authorList>
    </citation>
    <scope>NUCLEOTIDE SEQUENCE [LARGE SCALE GENOMIC DNA]</scope>
</reference>
<accession>A0A3P6TTJ3</accession>
<evidence type="ECO:0000313" key="2">
    <source>
        <dbReference type="Proteomes" id="UP000277928"/>
    </source>
</evidence>
<name>A0A3P6TTJ3_LITSI</name>
<dbReference type="Proteomes" id="UP000277928">
    <property type="component" value="Unassembled WGS sequence"/>
</dbReference>
<dbReference type="AlphaFoldDB" id="A0A3P6TTJ3"/>
<sequence length="75" mass="8516">MTKSTFYISRLLHLLVFIFHFSYASTGSLRQFLLIVCVTHVKCYDVYNDNSSGFGYRRSGKIGCGCGDCDEAEWS</sequence>
<gene>
    <name evidence="1" type="ORF">NLS_LOCUS8951</name>
</gene>
<organism evidence="1 2">
    <name type="scientific">Litomosoides sigmodontis</name>
    <name type="common">Filarial nematode worm</name>
    <dbReference type="NCBI Taxonomy" id="42156"/>
    <lineage>
        <taxon>Eukaryota</taxon>
        <taxon>Metazoa</taxon>
        <taxon>Ecdysozoa</taxon>
        <taxon>Nematoda</taxon>
        <taxon>Chromadorea</taxon>
        <taxon>Rhabditida</taxon>
        <taxon>Spirurina</taxon>
        <taxon>Spiruromorpha</taxon>
        <taxon>Filarioidea</taxon>
        <taxon>Onchocercidae</taxon>
        <taxon>Litomosoides</taxon>
    </lineage>
</organism>
<proteinExistence type="predicted"/>
<keyword evidence="2" id="KW-1185">Reference proteome</keyword>
<evidence type="ECO:0000313" key="1">
    <source>
        <dbReference type="EMBL" id="VDK89037.1"/>
    </source>
</evidence>
<protein>
    <submittedName>
        <fullName evidence="1">Uncharacterized protein</fullName>
    </submittedName>
</protein>
<dbReference type="EMBL" id="UYRX01001281">
    <property type="protein sequence ID" value="VDK89037.1"/>
    <property type="molecule type" value="Genomic_DNA"/>
</dbReference>